<keyword evidence="3 5" id="KW-0732">Signal</keyword>
<protein>
    <submittedName>
        <fullName evidence="7">ABC transporter substrate-binding protein</fullName>
    </submittedName>
</protein>
<dbReference type="PROSITE" id="PS51257">
    <property type="entry name" value="PROKAR_LIPOPROTEIN"/>
    <property type="match status" value="1"/>
</dbReference>
<gene>
    <name evidence="7" type="ORF">QE109_04945</name>
</gene>
<comment type="caution">
    <text evidence="7">The sequence shown here is derived from an EMBL/GenBank/DDBJ whole genome shotgun (WGS) entry which is preliminary data.</text>
</comment>
<keyword evidence="8" id="KW-1185">Reference proteome</keyword>
<dbReference type="PROSITE" id="PS01039">
    <property type="entry name" value="SBP_BACTERIAL_3"/>
    <property type="match status" value="1"/>
</dbReference>
<reference evidence="7 8" key="1">
    <citation type="submission" date="2023-04" db="EMBL/GenBank/DDBJ databases">
        <title>Fusibacter bizertensis strain WBS, isolated from littoral bottom sediments of the Arctic seas - biochemical and genomic analysis.</title>
        <authorList>
            <person name="Brioukhanov A.L."/>
        </authorList>
    </citation>
    <scope>NUCLEOTIDE SEQUENCE [LARGE SCALE GENOMIC DNA]</scope>
    <source>
        <strain evidence="7 8">WBS</strain>
    </source>
</reference>
<dbReference type="PANTHER" id="PTHR35936">
    <property type="entry name" value="MEMBRANE-BOUND LYTIC MUREIN TRANSGLYCOSYLASE F"/>
    <property type="match status" value="1"/>
</dbReference>
<dbReference type="PANTHER" id="PTHR35936:SF17">
    <property type="entry name" value="ARGININE-BINDING EXTRACELLULAR PROTEIN ARTP"/>
    <property type="match status" value="1"/>
</dbReference>
<accession>A0ABT6NAP0</accession>
<dbReference type="Pfam" id="PF00497">
    <property type="entry name" value="SBP_bac_3"/>
    <property type="match status" value="1"/>
</dbReference>
<feature type="chain" id="PRO_5045526296" evidence="5">
    <location>
        <begin position="29"/>
        <end position="295"/>
    </location>
</feature>
<comment type="similarity">
    <text evidence="2 4">Belongs to the bacterial solute-binding protein 3 family.</text>
</comment>
<evidence type="ECO:0000256" key="4">
    <source>
        <dbReference type="RuleBase" id="RU003744"/>
    </source>
</evidence>
<proteinExistence type="inferred from homology"/>
<sequence>MMKSKWGLIITLTVVMLFTLAGCGKAEANTETTVETTLATQTTETVATETMATEAVASKLQKIKDKGTLVLGTSADYPPFEFHLEVDGKDTIVGFDIDIAQKIADSIGVKLEILDMKFDGLLPALTAGKIDLIVSGMTPTDERKQSVDFSIVYYEARQTMLVLSKDAADLNTIEAFDGKTLGVQKATIQEELAKTVFTNSKAKAIDKIPNLILELKTGKVDGLIIAEPVGKQYANANDDLALNGIDLGSEGGSAVAVQKDSGDFLDAINAAIQDMLDSGEMDQVISDAMLLSEGE</sequence>
<dbReference type="SMART" id="SM00062">
    <property type="entry name" value="PBPb"/>
    <property type="match status" value="1"/>
</dbReference>
<evidence type="ECO:0000259" key="6">
    <source>
        <dbReference type="SMART" id="SM00062"/>
    </source>
</evidence>
<dbReference type="RefSeq" id="WP_281093296.1">
    <property type="nucleotide sequence ID" value="NZ_JARYZI010000002.1"/>
</dbReference>
<comment type="subcellular location">
    <subcellularLocation>
        <location evidence="1">Cell envelope</location>
    </subcellularLocation>
</comment>
<dbReference type="Proteomes" id="UP001158045">
    <property type="component" value="Unassembled WGS sequence"/>
</dbReference>
<dbReference type="InterPro" id="IPR018313">
    <property type="entry name" value="SBP_3_CS"/>
</dbReference>
<dbReference type="CDD" id="cd13620">
    <property type="entry name" value="PBP2_GltS"/>
    <property type="match status" value="1"/>
</dbReference>
<evidence type="ECO:0000256" key="5">
    <source>
        <dbReference type="SAM" id="SignalP"/>
    </source>
</evidence>
<evidence type="ECO:0000256" key="2">
    <source>
        <dbReference type="ARBA" id="ARBA00010333"/>
    </source>
</evidence>
<evidence type="ECO:0000313" key="8">
    <source>
        <dbReference type="Proteomes" id="UP001158045"/>
    </source>
</evidence>
<name>A0ABT6NAP0_9FIRM</name>
<dbReference type="InterPro" id="IPR001638">
    <property type="entry name" value="Solute-binding_3/MltF_N"/>
</dbReference>
<dbReference type="SUPFAM" id="SSF53850">
    <property type="entry name" value="Periplasmic binding protein-like II"/>
    <property type="match status" value="1"/>
</dbReference>
<organism evidence="7 8">
    <name type="scientific">Fusibacter bizertensis</name>
    <dbReference type="NCBI Taxonomy" id="1488331"/>
    <lineage>
        <taxon>Bacteria</taxon>
        <taxon>Bacillati</taxon>
        <taxon>Bacillota</taxon>
        <taxon>Clostridia</taxon>
        <taxon>Eubacteriales</taxon>
        <taxon>Eubacteriales Family XII. Incertae Sedis</taxon>
        <taxon>Fusibacter</taxon>
    </lineage>
</organism>
<dbReference type="EMBL" id="JARYZI010000002">
    <property type="protein sequence ID" value="MDH8677482.1"/>
    <property type="molecule type" value="Genomic_DNA"/>
</dbReference>
<evidence type="ECO:0000256" key="1">
    <source>
        <dbReference type="ARBA" id="ARBA00004196"/>
    </source>
</evidence>
<evidence type="ECO:0000256" key="3">
    <source>
        <dbReference type="ARBA" id="ARBA00022729"/>
    </source>
</evidence>
<dbReference type="Gene3D" id="3.40.190.10">
    <property type="entry name" value="Periplasmic binding protein-like II"/>
    <property type="match status" value="2"/>
</dbReference>
<feature type="signal peptide" evidence="5">
    <location>
        <begin position="1"/>
        <end position="28"/>
    </location>
</feature>
<evidence type="ECO:0000313" key="7">
    <source>
        <dbReference type="EMBL" id="MDH8677482.1"/>
    </source>
</evidence>
<feature type="domain" description="Solute-binding protein family 3/N-terminal" evidence="6">
    <location>
        <begin position="68"/>
        <end position="293"/>
    </location>
</feature>